<feature type="repeat" description="TPR" evidence="1">
    <location>
        <begin position="62"/>
        <end position="95"/>
    </location>
</feature>
<dbReference type="SUPFAM" id="SSF48452">
    <property type="entry name" value="TPR-like"/>
    <property type="match status" value="1"/>
</dbReference>
<protein>
    <submittedName>
        <fullName evidence="4">Uncharacterized protein</fullName>
    </submittedName>
</protein>
<feature type="repeat" description="TPR" evidence="1">
    <location>
        <begin position="28"/>
        <end position="61"/>
    </location>
</feature>
<reference evidence="4 5" key="1">
    <citation type="journal article" date="2016" name="Nat. Commun.">
        <title>Thousands of microbial genomes shed light on interconnected biogeochemical processes in an aquifer system.</title>
        <authorList>
            <person name="Anantharaman K."/>
            <person name="Brown C.T."/>
            <person name="Hug L.A."/>
            <person name="Sharon I."/>
            <person name="Castelle C.J."/>
            <person name="Probst A.J."/>
            <person name="Thomas B.C."/>
            <person name="Singh A."/>
            <person name="Wilkins M.J."/>
            <person name="Karaoz U."/>
            <person name="Brodie E.L."/>
            <person name="Williams K.H."/>
            <person name="Hubbard S.S."/>
            <person name="Banfield J.F."/>
        </authorList>
    </citation>
    <scope>NUCLEOTIDE SEQUENCE [LARGE SCALE GENOMIC DNA]</scope>
    <source>
        <strain evidence="5">RIFCSPLOWO2_12_FULL_64_10</strain>
    </source>
</reference>
<evidence type="ECO:0000256" key="2">
    <source>
        <dbReference type="SAM" id="MobiDB-lite"/>
    </source>
</evidence>
<dbReference type="AlphaFoldDB" id="A0A1F6CA82"/>
<keyword evidence="3" id="KW-0732">Signal</keyword>
<dbReference type="PANTHER" id="PTHR12558">
    <property type="entry name" value="CELL DIVISION CYCLE 16,23,27"/>
    <property type="match status" value="1"/>
</dbReference>
<dbReference type="PROSITE" id="PS50005">
    <property type="entry name" value="TPR"/>
    <property type="match status" value="2"/>
</dbReference>
<sequence>MRRFLNLLVLAVLLLLPLPALASDDARTDSLCAAGAARLRAKDPRAAADLFKQAVALNPDRARTHLLIGRAYLGGGDPDRAVKAFKTALAIDAASAEAQAGVGEAYYLEAATGFKATLYARRATSAARRATQLDPDYAPAYLLLGRCHERFDEDLVKALHAYQKALDLRPDDLDAAYSAGAAYVELMRRRRSLRDIPAELNEATFRRLNRRLGEPRFLPIAAQIYLYRGEPENALEAFERYIGTLKPEEAQVYRDIAPVASRSEVEACARASGEARGEFLRQFWARRDPDLLTDVNERLIEHYRRVWYARNLFGQNKIPWDRRGEVYVRYGDPDYRARSDRHNLLVPARVAEVKERLALELYGTGAIDETFIGPVFPVRSARSFVGNLDPRAQPGPEGQDTERLESAGPGLDEGVYREQTPEEFHAPVRPDHANHFLPVTTKGDMSVVPWESWVYTEVGAGIEITFTDERGDGVYDYAPIPAIPEQEGHEGLAQFTRYTQFAPSVLASRAIASAPDAFVPGGPRAGLGFYYDRATFRGKDGKTRLEVYYGLDPKEMEKSSSGDTSAILADCAFVLTDSAFSQAHRAHDAMVFRAKGPLWGEGAFIPDMVALDVPPGDYDLTVQVKDRVGDRTGVYRERIRVEPYGEGRLQLSDVHLGWNISTERGEEKFRKGDLWIVPMTTKAYREDQSAYVYYEVYNLTQDRDGKTRYRISYAIRAEDPKRPFNPIRSGIGGIGKLFGSGGAQVSVSYDQAGAEPRSSGHFELNLKKARPGLNRLTVTVEDRASGQTASKDVLFRYKK</sequence>
<name>A0A1F6CA82_HANXR</name>
<feature type="chain" id="PRO_5009523307" evidence="3">
    <location>
        <begin position="23"/>
        <end position="799"/>
    </location>
</feature>
<evidence type="ECO:0000313" key="4">
    <source>
        <dbReference type="EMBL" id="OGG45970.1"/>
    </source>
</evidence>
<organism evidence="4 5">
    <name type="scientific">Handelsmanbacteria sp. (strain RIFCSPLOWO2_12_FULL_64_10)</name>
    <dbReference type="NCBI Taxonomy" id="1817868"/>
    <lineage>
        <taxon>Bacteria</taxon>
        <taxon>Candidatus Handelsmaniibacteriota</taxon>
    </lineage>
</organism>
<evidence type="ECO:0000256" key="1">
    <source>
        <dbReference type="PROSITE-ProRule" id="PRU00339"/>
    </source>
</evidence>
<evidence type="ECO:0000256" key="3">
    <source>
        <dbReference type="SAM" id="SignalP"/>
    </source>
</evidence>
<feature type="region of interest" description="Disordered" evidence="2">
    <location>
        <begin position="387"/>
        <end position="414"/>
    </location>
</feature>
<keyword evidence="1" id="KW-0802">TPR repeat</keyword>
<gene>
    <name evidence="4" type="ORF">A3F84_01210</name>
</gene>
<dbReference type="InterPro" id="IPR030959">
    <property type="entry name" value="GWxTD_dom"/>
</dbReference>
<dbReference type="InterPro" id="IPR011990">
    <property type="entry name" value="TPR-like_helical_dom_sf"/>
</dbReference>
<dbReference type="NCBIfam" id="TIGR04514">
    <property type="entry name" value="GWxTD_dom"/>
    <property type="match status" value="1"/>
</dbReference>
<dbReference type="Gene3D" id="1.25.40.10">
    <property type="entry name" value="Tetratricopeptide repeat domain"/>
    <property type="match status" value="2"/>
</dbReference>
<accession>A0A1F6CA82</accession>
<dbReference type="Pfam" id="PF13432">
    <property type="entry name" value="TPR_16"/>
    <property type="match status" value="1"/>
</dbReference>
<dbReference type="Proteomes" id="UP000178606">
    <property type="component" value="Unassembled WGS sequence"/>
</dbReference>
<comment type="caution">
    <text evidence="4">The sequence shown here is derived from an EMBL/GenBank/DDBJ whole genome shotgun (WGS) entry which is preliminary data.</text>
</comment>
<proteinExistence type="predicted"/>
<evidence type="ECO:0000313" key="5">
    <source>
        <dbReference type="Proteomes" id="UP000178606"/>
    </source>
</evidence>
<dbReference type="InterPro" id="IPR019734">
    <property type="entry name" value="TPR_rpt"/>
</dbReference>
<dbReference type="SMART" id="SM00028">
    <property type="entry name" value="TPR"/>
    <property type="match status" value="3"/>
</dbReference>
<feature type="signal peptide" evidence="3">
    <location>
        <begin position="1"/>
        <end position="22"/>
    </location>
</feature>
<dbReference type="EMBL" id="MFKF01000352">
    <property type="protein sequence ID" value="OGG45970.1"/>
    <property type="molecule type" value="Genomic_DNA"/>
</dbReference>
<dbReference type="Pfam" id="PF14559">
    <property type="entry name" value="TPR_19"/>
    <property type="match status" value="1"/>
</dbReference>
<dbReference type="PANTHER" id="PTHR12558:SF13">
    <property type="entry name" value="CELL DIVISION CYCLE PROTEIN 27 HOMOLOG"/>
    <property type="match status" value="1"/>
</dbReference>